<protein>
    <submittedName>
        <fullName evidence="1">Uncharacterized protein</fullName>
    </submittedName>
</protein>
<dbReference type="Proteomes" id="UP000828390">
    <property type="component" value="Unassembled WGS sequence"/>
</dbReference>
<name>A0A9D4QP55_DREPO</name>
<comment type="caution">
    <text evidence="1">The sequence shown here is derived from an EMBL/GenBank/DDBJ whole genome shotgun (WGS) entry which is preliminary data.</text>
</comment>
<proteinExistence type="predicted"/>
<reference evidence="1" key="2">
    <citation type="submission" date="2020-11" db="EMBL/GenBank/DDBJ databases">
        <authorList>
            <person name="McCartney M.A."/>
            <person name="Auch B."/>
            <person name="Kono T."/>
            <person name="Mallez S."/>
            <person name="Becker A."/>
            <person name="Gohl D.M."/>
            <person name="Silverstein K.A.T."/>
            <person name="Koren S."/>
            <person name="Bechman K.B."/>
            <person name="Herman A."/>
            <person name="Abrahante J.E."/>
            <person name="Garbe J."/>
        </authorList>
    </citation>
    <scope>NUCLEOTIDE SEQUENCE</scope>
    <source>
        <strain evidence="1">Duluth1</strain>
        <tissue evidence="1">Whole animal</tissue>
    </source>
</reference>
<keyword evidence="2" id="KW-1185">Reference proteome</keyword>
<dbReference type="EMBL" id="JAIWYP010000004">
    <property type="protein sequence ID" value="KAH3838184.1"/>
    <property type="molecule type" value="Genomic_DNA"/>
</dbReference>
<gene>
    <name evidence="1" type="ORF">DPMN_111592</name>
</gene>
<reference evidence="1" key="1">
    <citation type="journal article" date="2019" name="bioRxiv">
        <title>The Genome of the Zebra Mussel, Dreissena polymorpha: A Resource for Invasive Species Research.</title>
        <authorList>
            <person name="McCartney M.A."/>
            <person name="Auch B."/>
            <person name="Kono T."/>
            <person name="Mallez S."/>
            <person name="Zhang Y."/>
            <person name="Obille A."/>
            <person name="Becker A."/>
            <person name="Abrahante J.E."/>
            <person name="Garbe J."/>
            <person name="Badalamenti J.P."/>
            <person name="Herman A."/>
            <person name="Mangelson H."/>
            <person name="Liachko I."/>
            <person name="Sullivan S."/>
            <person name="Sone E.D."/>
            <person name="Koren S."/>
            <person name="Silverstein K.A.T."/>
            <person name="Beckman K.B."/>
            <person name="Gohl D.M."/>
        </authorList>
    </citation>
    <scope>NUCLEOTIDE SEQUENCE</scope>
    <source>
        <strain evidence="1">Duluth1</strain>
        <tissue evidence="1">Whole animal</tissue>
    </source>
</reference>
<evidence type="ECO:0000313" key="1">
    <source>
        <dbReference type="EMBL" id="KAH3838184.1"/>
    </source>
</evidence>
<sequence>MTALRQQIWEEKKWSKEWPKLLVIPLPKKRQTKIVQELTQHQSYQSFKQSHATYNPYLIQQYGLEHGKRAGWIQSWAKHSGTDLQLQNHL</sequence>
<dbReference type="AlphaFoldDB" id="A0A9D4QP55"/>
<organism evidence="1 2">
    <name type="scientific">Dreissena polymorpha</name>
    <name type="common">Zebra mussel</name>
    <name type="synonym">Mytilus polymorpha</name>
    <dbReference type="NCBI Taxonomy" id="45954"/>
    <lineage>
        <taxon>Eukaryota</taxon>
        <taxon>Metazoa</taxon>
        <taxon>Spiralia</taxon>
        <taxon>Lophotrochozoa</taxon>
        <taxon>Mollusca</taxon>
        <taxon>Bivalvia</taxon>
        <taxon>Autobranchia</taxon>
        <taxon>Heteroconchia</taxon>
        <taxon>Euheterodonta</taxon>
        <taxon>Imparidentia</taxon>
        <taxon>Neoheterodontei</taxon>
        <taxon>Myida</taxon>
        <taxon>Dreissenoidea</taxon>
        <taxon>Dreissenidae</taxon>
        <taxon>Dreissena</taxon>
    </lineage>
</organism>
<evidence type="ECO:0000313" key="2">
    <source>
        <dbReference type="Proteomes" id="UP000828390"/>
    </source>
</evidence>
<accession>A0A9D4QP55</accession>